<organism evidence="6 7">
    <name type="scientific">Meloidogyne enterolobii</name>
    <name type="common">Root-knot nematode worm</name>
    <name type="synonym">Meloidogyne mayaguensis</name>
    <dbReference type="NCBI Taxonomy" id="390850"/>
    <lineage>
        <taxon>Eukaryota</taxon>
        <taxon>Metazoa</taxon>
        <taxon>Ecdysozoa</taxon>
        <taxon>Nematoda</taxon>
        <taxon>Chromadorea</taxon>
        <taxon>Rhabditida</taxon>
        <taxon>Tylenchina</taxon>
        <taxon>Tylenchomorpha</taxon>
        <taxon>Tylenchoidea</taxon>
        <taxon>Meloidogynidae</taxon>
        <taxon>Meloidogyninae</taxon>
        <taxon>Meloidogyne</taxon>
    </lineage>
</organism>
<feature type="compositionally biased region" description="Polar residues" evidence="4">
    <location>
        <begin position="217"/>
        <end position="227"/>
    </location>
</feature>
<dbReference type="PROSITE" id="PS50106">
    <property type="entry name" value="PDZ"/>
    <property type="match status" value="2"/>
</dbReference>
<evidence type="ECO:0000256" key="2">
    <source>
        <dbReference type="ARBA" id="ARBA00022475"/>
    </source>
</evidence>
<dbReference type="InterPro" id="IPR036034">
    <property type="entry name" value="PDZ_sf"/>
</dbReference>
<feature type="domain" description="PDZ" evidence="5">
    <location>
        <begin position="265"/>
        <end position="346"/>
    </location>
</feature>
<evidence type="ECO:0000259" key="5">
    <source>
        <dbReference type="PROSITE" id="PS50106"/>
    </source>
</evidence>
<dbReference type="GO" id="GO:0072659">
    <property type="term" value="P:protein localization to plasma membrane"/>
    <property type="evidence" value="ECO:0007669"/>
    <property type="project" value="TreeGrafter"/>
</dbReference>
<dbReference type="InterPro" id="IPR041489">
    <property type="entry name" value="PDZ_6"/>
</dbReference>
<evidence type="ECO:0000256" key="3">
    <source>
        <dbReference type="ARBA" id="ARBA00022737"/>
    </source>
</evidence>
<comment type="subcellular location">
    <subcellularLocation>
        <location evidence="1">Cell membrane</location>
    </subcellularLocation>
</comment>
<dbReference type="Pfam" id="PF00595">
    <property type="entry name" value="PDZ"/>
    <property type="match status" value="1"/>
</dbReference>
<dbReference type="OrthoDB" id="10007415at2759"/>
<feature type="domain" description="PDZ" evidence="5">
    <location>
        <begin position="9"/>
        <end position="91"/>
    </location>
</feature>
<feature type="compositionally biased region" description="Polar residues" evidence="4">
    <location>
        <begin position="165"/>
        <end position="179"/>
    </location>
</feature>
<dbReference type="GO" id="GO:0016324">
    <property type="term" value="C:apical plasma membrane"/>
    <property type="evidence" value="ECO:0007669"/>
    <property type="project" value="TreeGrafter"/>
</dbReference>
<comment type="caution">
    <text evidence="6">The sequence shown here is derived from an EMBL/GenBank/DDBJ whole genome shotgun (WGS) entry which is preliminary data.</text>
</comment>
<evidence type="ECO:0000256" key="1">
    <source>
        <dbReference type="ARBA" id="ARBA00004236"/>
    </source>
</evidence>
<keyword evidence="2" id="KW-1003">Cell membrane</keyword>
<dbReference type="Pfam" id="PF17820">
    <property type="entry name" value="PDZ_6"/>
    <property type="match status" value="1"/>
</dbReference>
<dbReference type="Proteomes" id="UP000580250">
    <property type="component" value="Unassembled WGS sequence"/>
</dbReference>
<reference evidence="6 7" key="1">
    <citation type="submission" date="2020-08" db="EMBL/GenBank/DDBJ databases">
        <authorList>
            <person name="Koutsovoulos G."/>
            <person name="Danchin GJ E."/>
        </authorList>
    </citation>
    <scope>NUCLEOTIDE SEQUENCE [LARGE SCALE GENOMIC DNA]</scope>
</reference>
<dbReference type="InterPro" id="IPR001478">
    <property type="entry name" value="PDZ"/>
</dbReference>
<dbReference type="EMBL" id="CAJEWN010000286">
    <property type="protein sequence ID" value="CAD2176920.1"/>
    <property type="molecule type" value="Genomic_DNA"/>
</dbReference>
<dbReference type="CDD" id="cd06768">
    <property type="entry name" value="PDZ_NHERF-like"/>
    <property type="match status" value="2"/>
</dbReference>
<dbReference type="SUPFAM" id="SSF50156">
    <property type="entry name" value="PDZ domain-like"/>
    <property type="match status" value="2"/>
</dbReference>
<proteinExistence type="predicted"/>
<dbReference type="InterPro" id="IPR051067">
    <property type="entry name" value="NHER"/>
</dbReference>
<sequence>MEENQILPRICILTKSAGVNEYGFDLHAEMGKGQFVGAVDVGSPAEISGLRPLDHILAVNGESIEGLSHKEVVQRIKSSSKGCSLLVLDEEGYIWAKENNLSAEYLLQQLNTIPRNVVEQQRPKPFPREPNQFIESGQISQISPPYREENTTEESGSCSIGLPFSGSNSPYSSRHQQQHLLANSQQIPLEMGDEEDQLLSNGRSESQQQQKEKNNNFSPSPQQQFSPKFSDKKQSSPSSAAIGRHTAVPVLPPSTLLSNGPKPRLCLLIKGSPSQEFGFSLHAEGNGHFIGAVDSDGIAERAGLVTGQRIVGVNGHLVYPNTSHMDIVQIIQREPLRTELLVASEQVDRFYKEYGLAFSYDYVQFYDPVVMRNGNGKPPQLGGAAAVRPKQSPNAVKNQNYEKGKAVQRSRSGSRSVERNPSNKNNGHAIRGRGQSLGKRPPTPSTTYLSSSEQINGHVAVQIEKRSDNMTSIEIGEIDDSEPTKIIDENSQHLFGVGTPPSSRCEEKLKNGHHSVKNGGGKITNGVAGKGGRGVEHVENSKHVIADGPVYSTDSSVKPPHPIAAPRTTPRPERRYSPPQPLEIYHPSQLQQYDPSPLSLQSDSTQSRTSLYKSRDSEKSIFALNAKEARQLICYRKKDPRLAEQMSLEEKHRLIMEL</sequence>
<feature type="region of interest" description="Disordered" evidence="4">
    <location>
        <begin position="499"/>
        <end position="617"/>
    </location>
</feature>
<dbReference type="GO" id="GO:0043495">
    <property type="term" value="F:protein-membrane adaptor activity"/>
    <property type="evidence" value="ECO:0007669"/>
    <property type="project" value="TreeGrafter"/>
</dbReference>
<dbReference type="PANTHER" id="PTHR14191">
    <property type="entry name" value="PDZ DOMAIN CONTAINING PROTEIN"/>
    <property type="match status" value="1"/>
</dbReference>
<evidence type="ECO:0000256" key="4">
    <source>
        <dbReference type="SAM" id="MobiDB-lite"/>
    </source>
</evidence>
<feature type="region of interest" description="Disordered" evidence="4">
    <location>
        <begin position="196"/>
        <end position="255"/>
    </location>
</feature>
<evidence type="ECO:0000313" key="6">
    <source>
        <dbReference type="EMBL" id="CAD2176920.1"/>
    </source>
</evidence>
<feature type="region of interest" description="Disordered" evidence="4">
    <location>
        <begin position="377"/>
        <end position="455"/>
    </location>
</feature>
<feature type="compositionally biased region" description="Polar residues" evidence="4">
    <location>
        <begin position="409"/>
        <end position="426"/>
    </location>
</feature>
<keyword evidence="2" id="KW-0472">Membrane</keyword>
<feature type="region of interest" description="Disordered" evidence="4">
    <location>
        <begin position="122"/>
        <end position="179"/>
    </location>
</feature>
<gene>
    <name evidence="6" type="ORF">MENT_LOCUS28760</name>
</gene>
<keyword evidence="3" id="KW-0677">Repeat</keyword>
<protein>
    <recommendedName>
        <fullName evidence="5">PDZ domain-containing protein</fullName>
    </recommendedName>
</protein>
<dbReference type="SMART" id="SM00228">
    <property type="entry name" value="PDZ"/>
    <property type="match status" value="2"/>
</dbReference>
<dbReference type="Gene3D" id="2.30.42.10">
    <property type="match status" value="2"/>
</dbReference>
<accession>A0A6V7VPK3</accession>
<name>A0A6V7VPK3_MELEN</name>
<feature type="compositionally biased region" description="Basic and acidic residues" evidence="4">
    <location>
        <begin position="533"/>
        <end position="545"/>
    </location>
</feature>
<feature type="compositionally biased region" description="Gly residues" evidence="4">
    <location>
        <begin position="518"/>
        <end position="532"/>
    </location>
</feature>
<dbReference type="PANTHER" id="PTHR14191:SF3">
    <property type="entry name" value="NA(+)_H(+) EXCHANGE REGULATORY COFACTOR-LIKE PROTEIN NRFL-1"/>
    <property type="match status" value="1"/>
</dbReference>
<feature type="compositionally biased region" description="Polar residues" evidence="4">
    <location>
        <begin position="588"/>
        <end position="612"/>
    </location>
</feature>
<feature type="compositionally biased region" description="Polar residues" evidence="4">
    <location>
        <begin position="133"/>
        <end position="143"/>
    </location>
</feature>
<evidence type="ECO:0000313" key="7">
    <source>
        <dbReference type="Proteomes" id="UP000580250"/>
    </source>
</evidence>
<dbReference type="AlphaFoldDB" id="A0A6V7VPK3"/>